<organism evidence="2 3">
    <name type="scientific">Tritrichomonas foetus</name>
    <dbReference type="NCBI Taxonomy" id="1144522"/>
    <lineage>
        <taxon>Eukaryota</taxon>
        <taxon>Metamonada</taxon>
        <taxon>Parabasalia</taxon>
        <taxon>Tritrichomonadida</taxon>
        <taxon>Tritrichomonadidae</taxon>
        <taxon>Tritrichomonas</taxon>
    </lineage>
</organism>
<evidence type="ECO:0000256" key="1">
    <source>
        <dbReference type="SAM" id="Phobius"/>
    </source>
</evidence>
<proteinExistence type="predicted"/>
<dbReference type="VEuPathDB" id="TrichDB:TRFO_13931"/>
<gene>
    <name evidence="2" type="ORF">TRFO_13931</name>
</gene>
<name>A0A1J4KWK3_9EUKA</name>
<evidence type="ECO:0000313" key="3">
    <source>
        <dbReference type="Proteomes" id="UP000179807"/>
    </source>
</evidence>
<evidence type="ECO:0000313" key="2">
    <source>
        <dbReference type="EMBL" id="OHT15615.1"/>
    </source>
</evidence>
<sequence length="67" mass="7984">MFNLPSGQKELFPYQYYTLELLTKNKGVFKEAGIGEQPQWGNEEYQQIVLLLIYSLMCFFFCFLLLF</sequence>
<keyword evidence="1" id="KW-0812">Transmembrane</keyword>
<keyword evidence="1" id="KW-1133">Transmembrane helix</keyword>
<keyword evidence="3" id="KW-1185">Reference proteome</keyword>
<reference evidence="2" key="1">
    <citation type="submission" date="2016-10" db="EMBL/GenBank/DDBJ databases">
        <authorList>
            <person name="Benchimol M."/>
            <person name="Almeida L.G."/>
            <person name="Vasconcelos A.T."/>
            <person name="Perreira-Neves A."/>
            <person name="Rosa I.A."/>
            <person name="Tasca T."/>
            <person name="Bogo M.R."/>
            <person name="de Souza W."/>
        </authorList>
    </citation>
    <scope>NUCLEOTIDE SEQUENCE [LARGE SCALE GENOMIC DNA]</scope>
    <source>
        <strain evidence="2">K</strain>
    </source>
</reference>
<accession>A0A1J4KWK3</accession>
<feature type="transmembrane region" description="Helical" evidence="1">
    <location>
        <begin position="48"/>
        <end position="66"/>
    </location>
</feature>
<dbReference type="GeneID" id="94832237"/>
<protein>
    <submittedName>
        <fullName evidence="2">Uncharacterized protein</fullName>
    </submittedName>
</protein>
<dbReference type="RefSeq" id="XP_068368751.1">
    <property type="nucleotide sequence ID" value="XM_068497533.1"/>
</dbReference>
<dbReference type="EMBL" id="MLAK01000207">
    <property type="protein sequence ID" value="OHT15615.1"/>
    <property type="molecule type" value="Genomic_DNA"/>
</dbReference>
<dbReference type="AlphaFoldDB" id="A0A1J4KWK3"/>
<comment type="caution">
    <text evidence="2">The sequence shown here is derived from an EMBL/GenBank/DDBJ whole genome shotgun (WGS) entry which is preliminary data.</text>
</comment>
<dbReference type="Proteomes" id="UP000179807">
    <property type="component" value="Unassembled WGS sequence"/>
</dbReference>
<keyword evidence="1" id="KW-0472">Membrane</keyword>